<name>A0A0A9AHY4_ARUDO</name>
<dbReference type="EMBL" id="GBRH01251203">
    <property type="protein sequence ID" value="JAD46692.1"/>
    <property type="molecule type" value="Transcribed_RNA"/>
</dbReference>
<organism evidence="1">
    <name type="scientific">Arundo donax</name>
    <name type="common">Giant reed</name>
    <name type="synonym">Donax arundinaceus</name>
    <dbReference type="NCBI Taxonomy" id="35708"/>
    <lineage>
        <taxon>Eukaryota</taxon>
        <taxon>Viridiplantae</taxon>
        <taxon>Streptophyta</taxon>
        <taxon>Embryophyta</taxon>
        <taxon>Tracheophyta</taxon>
        <taxon>Spermatophyta</taxon>
        <taxon>Magnoliopsida</taxon>
        <taxon>Liliopsida</taxon>
        <taxon>Poales</taxon>
        <taxon>Poaceae</taxon>
        <taxon>PACMAD clade</taxon>
        <taxon>Arundinoideae</taxon>
        <taxon>Arundineae</taxon>
        <taxon>Arundo</taxon>
    </lineage>
</organism>
<reference evidence="1" key="2">
    <citation type="journal article" date="2015" name="Data Brief">
        <title>Shoot transcriptome of the giant reed, Arundo donax.</title>
        <authorList>
            <person name="Barrero R.A."/>
            <person name="Guerrero F.D."/>
            <person name="Moolhuijzen P."/>
            <person name="Goolsby J.A."/>
            <person name="Tidwell J."/>
            <person name="Bellgard S.E."/>
            <person name="Bellgard M.I."/>
        </authorList>
    </citation>
    <scope>NUCLEOTIDE SEQUENCE</scope>
    <source>
        <tissue evidence="1">Shoot tissue taken approximately 20 cm above the soil surface</tissue>
    </source>
</reference>
<proteinExistence type="predicted"/>
<accession>A0A0A9AHY4</accession>
<sequence>MSYSSCALFGYFLNKIVVGSTLKQWPCMIGCVYVCDIEDTVCIACL</sequence>
<protein>
    <submittedName>
        <fullName evidence="1">Uncharacterized protein</fullName>
    </submittedName>
</protein>
<dbReference type="AlphaFoldDB" id="A0A0A9AHY4"/>
<reference evidence="1" key="1">
    <citation type="submission" date="2014-09" db="EMBL/GenBank/DDBJ databases">
        <authorList>
            <person name="Magalhaes I.L.F."/>
            <person name="Oliveira U."/>
            <person name="Santos F.R."/>
            <person name="Vidigal T.H.D.A."/>
            <person name="Brescovit A.D."/>
            <person name="Santos A.J."/>
        </authorList>
    </citation>
    <scope>NUCLEOTIDE SEQUENCE</scope>
    <source>
        <tissue evidence="1">Shoot tissue taken approximately 20 cm above the soil surface</tissue>
    </source>
</reference>
<evidence type="ECO:0000313" key="1">
    <source>
        <dbReference type="EMBL" id="JAD46692.1"/>
    </source>
</evidence>